<dbReference type="PROSITE" id="PS50084">
    <property type="entry name" value="KH_TYPE_1"/>
    <property type="match status" value="1"/>
</dbReference>
<keyword evidence="1" id="KW-0694">RNA-binding</keyword>
<feature type="domain" description="K Homology" evidence="2">
    <location>
        <begin position="130"/>
        <end position="211"/>
    </location>
</feature>
<dbReference type="Gene3D" id="3.30.1370.10">
    <property type="entry name" value="K Homology domain, type 1"/>
    <property type="match status" value="1"/>
</dbReference>
<dbReference type="VEuPathDB" id="FungiDB:C7M61_001690"/>
<accession>A0A2P7YVA2</accession>
<dbReference type="InterPro" id="IPR004087">
    <property type="entry name" value="KH_dom"/>
</dbReference>
<evidence type="ECO:0000259" key="2">
    <source>
        <dbReference type="SMART" id="SM00322"/>
    </source>
</evidence>
<dbReference type="RefSeq" id="XP_024714969.1">
    <property type="nucleotide sequence ID" value="XM_024857089.1"/>
</dbReference>
<dbReference type="Proteomes" id="UP000241107">
    <property type="component" value="Unassembled WGS sequence"/>
</dbReference>
<dbReference type="SUPFAM" id="SSF54791">
    <property type="entry name" value="Eukaryotic type KH-domain (KH-domain type I)"/>
    <property type="match status" value="1"/>
</dbReference>
<dbReference type="OrthoDB" id="442947at2759"/>
<dbReference type="InterPro" id="IPR036612">
    <property type="entry name" value="KH_dom_type_1_sf"/>
</dbReference>
<organism evidence="3 4">
    <name type="scientific">Candidozyma pseudohaemuli</name>
    <dbReference type="NCBI Taxonomy" id="418784"/>
    <lineage>
        <taxon>Eukaryota</taxon>
        <taxon>Fungi</taxon>
        <taxon>Dikarya</taxon>
        <taxon>Ascomycota</taxon>
        <taxon>Saccharomycotina</taxon>
        <taxon>Pichiomycetes</taxon>
        <taxon>Metschnikowiaceae</taxon>
        <taxon>Candidozyma</taxon>
    </lineage>
</organism>
<name>A0A2P7YVA2_9ASCO</name>
<dbReference type="CDD" id="cd00105">
    <property type="entry name" value="KH-I"/>
    <property type="match status" value="1"/>
</dbReference>
<keyword evidence="4" id="KW-1185">Reference proteome</keyword>
<evidence type="ECO:0000313" key="4">
    <source>
        <dbReference type="Proteomes" id="UP000241107"/>
    </source>
</evidence>
<dbReference type="SMART" id="SM00322">
    <property type="entry name" value="KH"/>
    <property type="match status" value="1"/>
</dbReference>
<dbReference type="InterPro" id="IPR004088">
    <property type="entry name" value="KH_dom_type_1"/>
</dbReference>
<sequence length="213" mass="23841">MFEMEVMNYIKSTFSTREVVEVVKKIQHKATLVTRTPYESPFAEMKKLAPDLWEIVLAGNDYILGDLLNSIHNSDRSLNGGIDALGVVAPREWVRCSALCSMSLFQLTPPALIEEVSPDLEMELRPGSSHEITDTVLLPRNKISYIIGSCGKRIERIREQSCCQITIPPIAPAKLMQLKGMSGSEYQQELVLKGTDSQVAEAKSLIRRLLISY</sequence>
<dbReference type="AlphaFoldDB" id="A0A2P7YVA2"/>
<protein>
    <recommendedName>
        <fullName evidence="2">K Homology domain-containing protein</fullName>
    </recommendedName>
</protein>
<proteinExistence type="predicted"/>
<reference evidence="3 4" key="1">
    <citation type="submission" date="2018-03" db="EMBL/GenBank/DDBJ databases">
        <title>Candida pseudohaemulonii genome assembly and annotation.</title>
        <authorList>
            <person name="Munoz J.F."/>
            <person name="Gade L.G."/>
            <person name="Chow N.A."/>
            <person name="Litvintseva A.P."/>
            <person name="Loparev V.N."/>
            <person name="Cuomo C.A."/>
        </authorList>
    </citation>
    <scope>NUCLEOTIDE SEQUENCE [LARGE SCALE GENOMIC DNA]</scope>
    <source>
        <strain evidence="3 4">B12108</strain>
    </source>
</reference>
<gene>
    <name evidence="3" type="ORF">C7M61_001690</name>
</gene>
<comment type="caution">
    <text evidence="3">The sequence shown here is derived from an EMBL/GenBank/DDBJ whole genome shotgun (WGS) entry which is preliminary data.</text>
</comment>
<dbReference type="GO" id="GO:0003723">
    <property type="term" value="F:RNA binding"/>
    <property type="evidence" value="ECO:0007669"/>
    <property type="project" value="UniProtKB-UniRule"/>
</dbReference>
<evidence type="ECO:0000313" key="3">
    <source>
        <dbReference type="EMBL" id="PSK39879.1"/>
    </source>
</evidence>
<dbReference type="Pfam" id="PF00013">
    <property type="entry name" value="KH_1"/>
    <property type="match status" value="1"/>
</dbReference>
<dbReference type="EMBL" id="PYFQ01000002">
    <property type="protein sequence ID" value="PSK39879.1"/>
    <property type="molecule type" value="Genomic_DNA"/>
</dbReference>
<dbReference type="GeneID" id="36565080"/>
<evidence type="ECO:0000256" key="1">
    <source>
        <dbReference type="PROSITE-ProRule" id="PRU00117"/>
    </source>
</evidence>